<keyword evidence="8" id="KW-1185">Reference proteome</keyword>
<organism evidence="7 8">
    <name type="scientific">Actinoplanes awajinensis subsp. mycoplanecinus</name>
    <dbReference type="NCBI Taxonomy" id="135947"/>
    <lineage>
        <taxon>Bacteria</taxon>
        <taxon>Bacillati</taxon>
        <taxon>Actinomycetota</taxon>
        <taxon>Actinomycetes</taxon>
        <taxon>Micromonosporales</taxon>
        <taxon>Micromonosporaceae</taxon>
        <taxon>Actinoplanes</taxon>
    </lineage>
</organism>
<gene>
    <name evidence="7" type="ORF">ADL15_48630</name>
</gene>
<feature type="binding site" evidence="4">
    <location>
        <position position="111"/>
    </location>
    <ligand>
        <name>Mg(2+)</name>
        <dbReference type="ChEBI" id="CHEBI:18420"/>
        <label>1</label>
    </ligand>
</feature>
<reference evidence="7 8" key="1">
    <citation type="submission" date="2015-10" db="EMBL/GenBank/DDBJ databases">
        <authorList>
            <person name="Gilbert D.G."/>
        </authorList>
    </citation>
    <scope>NUCLEOTIDE SEQUENCE [LARGE SCALE GENOMIC DNA]</scope>
    <source>
        <strain evidence="7 8">NRRL B-16712</strain>
    </source>
</reference>
<evidence type="ECO:0000259" key="6">
    <source>
        <dbReference type="PROSITE" id="PS51462"/>
    </source>
</evidence>
<dbReference type="GO" id="GO:0005829">
    <property type="term" value="C:cytosol"/>
    <property type="evidence" value="ECO:0007669"/>
    <property type="project" value="TreeGrafter"/>
</dbReference>
<dbReference type="PANTHER" id="PTHR11839:SF18">
    <property type="entry name" value="NUDIX HYDROLASE DOMAIN-CONTAINING PROTEIN"/>
    <property type="match status" value="1"/>
</dbReference>
<dbReference type="PROSITE" id="PS51462">
    <property type="entry name" value="NUDIX"/>
    <property type="match status" value="1"/>
</dbReference>
<comment type="cofactor">
    <cofactor evidence="1 4">
        <name>Mg(2+)</name>
        <dbReference type="ChEBI" id="CHEBI:18420"/>
    </cofactor>
</comment>
<evidence type="ECO:0000256" key="2">
    <source>
        <dbReference type="ARBA" id="ARBA00011738"/>
    </source>
</evidence>
<evidence type="ECO:0000256" key="3">
    <source>
        <dbReference type="ARBA" id="ARBA00022801"/>
    </source>
</evidence>
<dbReference type="InterPro" id="IPR004385">
    <property type="entry name" value="NDP_pyrophosphatase"/>
</dbReference>
<dbReference type="GO" id="GO:0019693">
    <property type="term" value="P:ribose phosphate metabolic process"/>
    <property type="evidence" value="ECO:0007669"/>
    <property type="project" value="TreeGrafter"/>
</dbReference>
<keyword evidence="3" id="KW-0378">Hydrolase</keyword>
<feature type="short sequence motif" description="Nudix box" evidence="5">
    <location>
        <begin position="112"/>
        <end position="133"/>
    </location>
</feature>
<dbReference type="OrthoDB" id="5292471at2"/>
<keyword evidence="4" id="KW-0460">Magnesium</keyword>
<evidence type="ECO:0000256" key="1">
    <source>
        <dbReference type="ARBA" id="ARBA00001946"/>
    </source>
</evidence>
<feature type="binding site" evidence="4">
    <location>
        <position position="130"/>
    </location>
    <ligand>
        <name>Mg(2+)</name>
        <dbReference type="ChEBI" id="CHEBI:18420"/>
        <label>1</label>
    </ligand>
</feature>
<dbReference type="RefSeq" id="WP_083972637.1">
    <property type="nucleotide sequence ID" value="NZ_LLZH01000342.1"/>
</dbReference>
<sequence>MTVRPGIDLPDARGRTGLDQVGRDLTGNPDVIVRDVELLATAWHVLRRTTYDYRRGDGQWTSEQRETYDRGDGATVLLYDPERETVLFTRQFRYPVYVNGHPDGMFVETAAGLLDGDDPAAAIRREASEELGVAIGELEPVFVVWTSPGSVTERIHCFAAPYSAASRVGAGGGLADEGEDIAAVELPFAQALAQIETGEIADAKTIMLLQWAALRGPFSAAVSGHHAVRHGTRA</sequence>
<dbReference type="InterPro" id="IPR000086">
    <property type="entry name" value="NUDIX_hydrolase_dom"/>
</dbReference>
<comment type="caution">
    <text evidence="7">The sequence shown here is derived from an EMBL/GenBank/DDBJ whole genome shotgun (WGS) entry which is preliminary data.</text>
</comment>
<accession>A0A117MKH8</accession>
<dbReference type="PANTHER" id="PTHR11839">
    <property type="entry name" value="UDP/ADP-SUGAR PYROPHOSPHATASE"/>
    <property type="match status" value="1"/>
</dbReference>
<proteinExistence type="predicted"/>
<protein>
    <submittedName>
        <fullName evidence="7">GDP-mannose pyrophosphatase</fullName>
    </submittedName>
</protein>
<dbReference type="NCBIfam" id="TIGR00052">
    <property type="entry name" value="nudix-type nucleoside diphosphatase, YffH/AdpP family"/>
    <property type="match status" value="1"/>
</dbReference>
<dbReference type="GO" id="GO:0006753">
    <property type="term" value="P:nucleoside phosphate metabolic process"/>
    <property type="evidence" value="ECO:0007669"/>
    <property type="project" value="TreeGrafter"/>
</dbReference>
<feature type="binding site" evidence="4">
    <location>
        <position position="126"/>
    </location>
    <ligand>
        <name>Mg(2+)</name>
        <dbReference type="ChEBI" id="CHEBI:18420"/>
        <label>1</label>
    </ligand>
</feature>
<dbReference type="InterPro" id="IPR015797">
    <property type="entry name" value="NUDIX_hydrolase-like_dom_sf"/>
</dbReference>
<dbReference type="EMBL" id="LLZH01000342">
    <property type="protein sequence ID" value="KUL22407.1"/>
    <property type="molecule type" value="Genomic_DNA"/>
</dbReference>
<dbReference type="CDD" id="cd24157">
    <property type="entry name" value="NUDIX_GDPMK"/>
    <property type="match status" value="1"/>
</dbReference>
<dbReference type="GO" id="GO:0046872">
    <property type="term" value="F:metal ion binding"/>
    <property type="evidence" value="ECO:0007669"/>
    <property type="project" value="UniProtKB-KW"/>
</dbReference>
<dbReference type="AlphaFoldDB" id="A0A117MKH8"/>
<comment type="subunit">
    <text evidence="2">Homodimer.</text>
</comment>
<dbReference type="SUPFAM" id="SSF55811">
    <property type="entry name" value="Nudix"/>
    <property type="match status" value="1"/>
</dbReference>
<evidence type="ECO:0000313" key="7">
    <source>
        <dbReference type="EMBL" id="KUL22407.1"/>
    </source>
</evidence>
<dbReference type="Proteomes" id="UP000053244">
    <property type="component" value="Unassembled WGS sequence"/>
</dbReference>
<evidence type="ECO:0000313" key="8">
    <source>
        <dbReference type="Proteomes" id="UP000053244"/>
    </source>
</evidence>
<feature type="binding site" evidence="4">
    <location>
        <position position="179"/>
    </location>
    <ligand>
        <name>Mg(2+)</name>
        <dbReference type="ChEBI" id="CHEBI:18420"/>
        <label>1</label>
    </ligand>
</feature>
<keyword evidence="4" id="KW-0479">Metal-binding</keyword>
<dbReference type="Pfam" id="PF00293">
    <property type="entry name" value="NUDIX"/>
    <property type="match status" value="1"/>
</dbReference>
<dbReference type="Gene3D" id="3.90.79.10">
    <property type="entry name" value="Nucleoside Triphosphate Pyrophosphohydrolase"/>
    <property type="match status" value="1"/>
</dbReference>
<dbReference type="GO" id="GO:0016818">
    <property type="term" value="F:hydrolase activity, acting on acid anhydrides, in phosphorus-containing anhydrides"/>
    <property type="evidence" value="ECO:0007669"/>
    <property type="project" value="InterPro"/>
</dbReference>
<feature type="domain" description="Nudix hydrolase" evidence="6">
    <location>
        <begin position="69"/>
        <end position="208"/>
    </location>
</feature>
<name>A0A117MKH8_9ACTN</name>
<evidence type="ECO:0000256" key="4">
    <source>
        <dbReference type="PIRSR" id="PIRSR604385-2"/>
    </source>
</evidence>
<evidence type="ECO:0000256" key="5">
    <source>
        <dbReference type="PIRSR" id="PIRSR604385-3"/>
    </source>
</evidence>